<dbReference type="AlphaFoldDB" id="A0A934Q7K1"/>
<gene>
    <name evidence="2" type="ORF">JD276_07155</name>
</gene>
<dbReference type="Pfam" id="PF00378">
    <property type="entry name" value="ECH_1"/>
    <property type="match status" value="1"/>
</dbReference>
<organism evidence="2 3">
    <name type="scientific">Leucobacter chromiisoli</name>
    <dbReference type="NCBI Taxonomy" id="2796471"/>
    <lineage>
        <taxon>Bacteria</taxon>
        <taxon>Bacillati</taxon>
        <taxon>Actinomycetota</taxon>
        <taxon>Actinomycetes</taxon>
        <taxon>Micrococcales</taxon>
        <taxon>Microbacteriaceae</taxon>
        <taxon>Leucobacter</taxon>
    </lineage>
</organism>
<accession>A0A934Q7K1</accession>
<dbReference type="EMBL" id="JAEHOH010000009">
    <property type="protein sequence ID" value="MBK0418810.1"/>
    <property type="molecule type" value="Genomic_DNA"/>
</dbReference>
<evidence type="ECO:0000256" key="1">
    <source>
        <dbReference type="ARBA" id="ARBA00005254"/>
    </source>
</evidence>
<reference evidence="2" key="1">
    <citation type="submission" date="2020-12" db="EMBL/GenBank/DDBJ databases">
        <title>Leucobacter sp. CAS1, isolated from Chromium sludge.</title>
        <authorList>
            <person name="Xu Z."/>
        </authorList>
    </citation>
    <scope>NUCLEOTIDE SEQUENCE</scope>
    <source>
        <strain evidence="2">CSA1</strain>
    </source>
</reference>
<comment type="similarity">
    <text evidence="1">Belongs to the enoyl-CoA hydratase/isomerase family.</text>
</comment>
<dbReference type="InterPro" id="IPR029045">
    <property type="entry name" value="ClpP/crotonase-like_dom_sf"/>
</dbReference>
<dbReference type="SUPFAM" id="SSF52096">
    <property type="entry name" value="ClpP/crotonase"/>
    <property type="match status" value="1"/>
</dbReference>
<dbReference type="CDD" id="cd06558">
    <property type="entry name" value="crotonase-like"/>
    <property type="match status" value="1"/>
</dbReference>
<dbReference type="PANTHER" id="PTHR42964">
    <property type="entry name" value="ENOYL-COA HYDRATASE"/>
    <property type="match status" value="1"/>
</dbReference>
<dbReference type="GO" id="GO:0003824">
    <property type="term" value="F:catalytic activity"/>
    <property type="evidence" value="ECO:0007669"/>
    <property type="project" value="UniProtKB-ARBA"/>
</dbReference>
<dbReference type="RefSeq" id="WP_200114960.1">
    <property type="nucleotide sequence ID" value="NZ_JAEHOH010000009.1"/>
</dbReference>
<protein>
    <submittedName>
        <fullName evidence="2">Enoyl-CoA hydratase/isomerase family protein</fullName>
    </submittedName>
</protein>
<keyword evidence="3" id="KW-1185">Reference proteome</keyword>
<evidence type="ECO:0000313" key="3">
    <source>
        <dbReference type="Proteomes" id="UP000608530"/>
    </source>
</evidence>
<comment type="caution">
    <text evidence="2">The sequence shown here is derived from an EMBL/GenBank/DDBJ whole genome shotgun (WGS) entry which is preliminary data.</text>
</comment>
<dbReference type="Gene3D" id="3.90.226.10">
    <property type="entry name" value="2-enoyl-CoA Hydratase, Chain A, domain 1"/>
    <property type="match status" value="1"/>
</dbReference>
<name>A0A934Q7K1_9MICO</name>
<dbReference type="InterPro" id="IPR051683">
    <property type="entry name" value="Enoyl-CoA_Hydratase/Isomerase"/>
</dbReference>
<proteinExistence type="inferred from homology"/>
<evidence type="ECO:0000313" key="2">
    <source>
        <dbReference type="EMBL" id="MBK0418810.1"/>
    </source>
</evidence>
<dbReference type="InterPro" id="IPR001753">
    <property type="entry name" value="Enoyl-CoA_hydra/iso"/>
</dbReference>
<dbReference type="Proteomes" id="UP000608530">
    <property type="component" value="Unassembled WGS sequence"/>
</dbReference>
<sequence>MSHKDDIRLSIDGPIATVTLRRTAKRNALDSDFSHTIAGALHEAEDRGARILVLRSAIPVFSSGVDLSEPIRLDSDSPELVIADTLLRTELFVVSVFEGPALAGALMFAALSPLAVAGEQATFWLPERRLGLYPGRVLAYLEETVPPRQAHWLALTEERVTAQQALQLGLISTVLAPGGFEHDLDSLLRDLAAADPAFLSAARRTWLMRFRSEQFLRRTAEYDAVLTDNLRGTRESR</sequence>
<dbReference type="PANTHER" id="PTHR42964:SF1">
    <property type="entry name" value="POLYKETIDE BIOSYNTHESIS ENOYL-COA HYDRATASE PKSH-RELATED"/>
    <property type="match status" value="1"/>
</dbReference>